<dbReference type="PRINTS" id="PR00969">
    <property type="entry name" value="CHAPERONPILI"/>
</dbReference>
<sequence length="248" mass="28136">MKRVVNICLFMLLVIGGVLPGVMQAQASLVVSSTRLIYPENAKEITVQLTNPEPKEKLAQVWIDAGDPDALADNSDVPFLIMPPLTRIEGQGTHRFRLMFTQQSVLPKDRESLFWFNVLDIPPIHNMGTDNYLEFNYRTRIKLFYRPVALADSANHAGESVRWKVVADNKGFRLRGINSSPYYVSLNRVVLTDIGKRYSYAGEMIAPRGSVDFILHGLSSTPSEKARIEFQWIDDFGEIHQQRDIVLN</sequence>
<dbReference type="InterPro" id="IPR008962">
    <property type="entry name" value="PapD-like_sf"/>
</dbReference>
<dbReference type="InterPro" id="IPR036316">
    <property type="entry name" value="Pili_assmbl_chap_C_dom_sf"/>
</dbReference>
<dbReference type="PANTHER" id="PTHR30251">
    <property type="entry name" value="PILUS ASSEMBLY CHAPERONE"/>
    <property type="match status" value="1"/>
</dbReference>
<evidence type="ECO:0000256" key="1">
    <source>
        <dbReference type="ARBA" id="ARBA00004418"/>
    </source>
</evidence>
<keyword evidence="12" id="KW-1185">Reference proteome</keyword>
<dbReference type="Pfam" id="PF00345">
    <property type="entry name" value="PapD_N"/>
    <property type="match status" value="1"/>
</dbReference>
<dbReference type="PROSITE" id="PS00635">
    <property type="entry name" value="PILI_CHAPERONE"/>
    <property type="match status" value="1"/>
</dbReference>
<evidence type="ECO:0000259" key="9">
    <source>
        <dbReference type="Pfam" id="PF00345"/>
    </source>
</evidence>
<dbReference type="InterPro" id="IPR001829">
    <property type="entry name" value="Pili_assmbl_chaperone_bac"/>
</dbReference>
<dbReference type="InterPro" id="IPR013783">
    <property type="entry name" value="Ig-like_fold"/>
</dbReference>
<proteinExistence type="inferred from homology"/>
<keyword evidence="6 8" id="KW-0143">Chaperone</keyword>
<dbReference type="InterPro" id="IPR050643">
    <property type="entry name" value="Periplasmic_pilus_chap"/>
</dbReference>
<evidence type="ECO:0000256" key="2">
    <source>
        <dbReference type="ARBA" id="ARBA00007399"/>
    </source>
</evidence>
<dbReference type="InterPro" id="IPR016148">
    <property type="entry name" value="Pili_assmbl_chaperone_C"/>
</dbReference>
<organism evidence="11 12">
    <name type="scientific">Serratia aquatilis</name>
    <dbReference type="NCBI Taxonomy" id="1737515"/>
    <lineage>
        <taxon>Bacteria</taxon>
        <taxon>Pseudomonadati</taxon>
        <taxon>Pseudomonadota</taxon>
        <taxon>Gammaproteobacteria</taxon>
        <taxon>Enterobacterales</taxon>
        <taxon>Yersiniaceae</taxon>
        <taxon>Serratia</taxon>
    </lineage>
</organism>
<feature type="domain" description="Pili assembly chaperone N-terminal" evidence="9">
    <location>
        <begin position="29"/>
        <end position="150"/>
    </location>
</feature>
<evidence type="ECO:0000313" key="11">
    <source>
        <dbReference type="EMBL" id="MFC0225985.1"/>
    </source>
</evidence>
<keyword evidence="5" id="KW-0574">Periplasm</keyword>
<dbReference type="PANTHER" id="PTHR30251:SF2">
    <property type="entry name" value="FIMBRIAL CHAPERONE YADV-RELATED"/>
    <property type="match status" value="1"/>
</dbReference>
<comment type="similarity">
    <text evidence="2 8">Belongs to the periplasmic pilus chaperone family.</text>
</comment>
<comment type="caution">
    <text evidence="11">The sequence shown here is derived from an EMBL/GenBank/DDBJ whole genome shotgun (WGS) entry which is preliminary data.</text>
</comment>
<feature type="domain" description="Pili assembly chaperone C-terminal" evidence="10">
    <location>
        <begin position="178"/>
        <end position="239"/>
    </location>
</feature>
<dbReference type="RefSeq" id="WP_380673692.1">
    <property type="nucleotide sequence ID" value="NZ_CP173186.1"/>
</dbReference>
<name>A0ABV6EAE7_9GAMM</name>
<dbReference type="InterPro" id="IPR016147">
    <property type="entry name" value="Pili_assmbl_chaperone_N"/>
</dbReference>
<evidence type="ECO:0000256" key="7">
    <source>
        <dbReference type="ARBA" id="ARBA00023319"/>
    </source>
</evidence>
<comment type="subcellular location">
    <subcellularLocation>
        <location evidence="1 8">Periplasm</location>
    </subcellularLocation>
</comment>
<keyword evidence="3" id="KW-1029">Fimbrium biogenesis</keyword>
<dbReference type="SUPFAM" id="SSF49584">
    <property type="entry name" value="Periplasmic chaperone C-domain"/>
    <property type="match status" value="1"/>
</dbReference>
<reference evidence="11 12" key="1">
    <citation type="submission" date="2024-09" db="EMBL/GenBank/DDBJ databases">
        <authorList>
            <person name="Sun Q."/>
            <person name="Mori K."/>
        </authorList>
    </citation>
    <scope>NUCLEOTIDE SEQUENCE [LARGE SCALE GENOMIC DNA]</scope>
    <source>
        <strain evidence="11 12">CCM 8626</strain>
    </source>
</reference>
<dbReference type="Proteomes" id="UP001589792">
    <property type="component" value="Unassembled WGS sequence"/>
</dbReference>
<dbReference type="InterPro" id="IPR018046">
    <property type="entry name" value="Pili_assmbl_chaperone_CS"/>
</dbReference>
<dbReference type="SUPFAM" id="SSF49354">
    <property type="entry name" value="PapD-like"/>
    <property type="match status" value="1"/>
</dbReference>
<evidence type="ECO:0000259" key="10">
    <source>
        <dbReference type="Pfam" id="PF02753"/>
    </source>
</evidence>
<evidence type="ECO:0000313" key="12">
    <source>
        <dbReference type="Proteomes" id="UP001589792"/>
    </source>
</evidence>
<evidence type="ECO:0000256" key="5">
    <source>
        <dbReference type="ARBA" id="ARBA00022764"/>
    </source>
</evidence>
<accession>A0ABV6EAE7</accession>
<gene>
    <name evidence="11" type="ORF">ACFFJ3_05625</name>
</gene>
<keyword evidence="7" id="KW-0393">Immunoglobulin domain</keyword>
<dbReference type="Gene3D" id="2.60.40.10">
    <property type="entry name" value="Immunoglobulins"/>
    <property type="match status" value="2"/>
</dbReference>
<dbReference type="Pfam" id="PF02753">
    <property type="entry name" value="PapD_C"/>
    <property type="match status" value="1"/>
</dbReference>
<evidence type="ECO:0000256" key="3">
    <source>
        <dbReference type="ARBA" id="ARBA00022558"/>
    </source>
</evidence>
<evidence type="ECO:0000256" key="4">
    <source>
        <dbReference type="ARBA" id="ARBA00022729"/>
    </source>
</evidence>
<keyword evidence="4" id="KW-0732">Signal</keyword>
<dbReference type="EMBL" id="JBHLXG010000004">
    <property type="protein sequence ID" value="MFC0225985.1"/>
    <property type="molecule type" value="Genomic_DNA"/>
</dbReference>
<evidence type="ECO:0000256" key="8">
    <source>
        <dbReference type="RuleBase" id="RU003918"/>
    </source>
</evidence>
<evidence type="ECO:0000256" key="6">
    <source>
        <dbReference type="ARBA" id="ARBA00023186"/>
    </source>
</evidence>
<protein>
    <submittedName>
        <fullName evidence="11">Molecular chaperone</fullName>
    </submittedName>
</protein>